<reference evidence="1" key="1">
    <citation type="submission" date="2023-03" db="EMBL/GenBank/DDBJ databases">
        <title>Draft genome sequence of a Mycolicibacterium mageritense strain H4_3_1 isolated from a hybrid biological-inorganic system reactor.</title>
        <authorList>
            <person name="Feng X."/>
            <person name="Kazama D."/>
            <person name="Sato K."/>
            <person name="Kobayashi H."/>
        </authorList>
    </citation>
    <scope>NUCLEOTIDE SEQUENCE</scope>
    <source>
        <strain evidence="1">H4_3_1</strain>
    </source>
</reference>
<sequence length="135" mass="14698">MPKDRPSGGAGLPNLFPAWTDRAQLKYMNPAVKRVARYLPTFAIVKHRGRKSGKGYETVVNAYRKGDRLAILLGHGETDWVKNVVAAGEAEVNLLGKDLRITNTRVLPVGAQTQGLPWIARLGSRRVGVLVADVG</sequence>
<dbReference type="InterPro" id="IPR004378">
    <property type="entry name" value="F420H2_quin_Rdtase"/>
</dbReference>
<protein>
    <recommendedName>
        <fullName evidence="3">Nitroreductase family deazaflavin-dependent oxidoreductase</fullName>
    </recommendedName>
</protein>
<dbReference type="Pfam" id="PF04075">
    <property type="entry name" value="F420H2_quin_red"/>
    <property type="match status" value="1"/>
</dbReference>
<dbReference type="RefSeq" id="WP_374762424.1">
    <property type="nucleotide sequence ID" value="NZ_AP027452.1"/>
</dbReference>
<dbReference type="InterPro" id="IPR012349">
    <property type="entry name" value="Split_barrel_FMN-bd"/>
</dbReference>
<accession>A0AAI8TW67</accession>
<evidence type="ECO:0000313" key="2">
    <source>
        <dbReference type="Proteomes" id="UP001241092"/>
    </source>
</evidence>
<dbReference type="EMBL" id="AP027452">
    <property type="protein sequence ID" value="BDY30089.1"/>
    <property type="molecule type" value="Genomic_DNA"/>
</dbReference>
<evidence type="ECO:0000313" key="1">
    <source>
        <dbReference type="EMBL" id="BDY30089.1"/>
    </source>
</evidence>
<dbReference type="GO" id="GO:0016491">
    <property type="term" value="F:oxidoreductase activity"/>
    <property type="evidence" value="ECO:0007669"/>
    <property type="project" value="InterPro"/>
</dbReference>
<dbReference type="Gene3D" id="2.30.110.10">
    <property type="entry name" value="Electron Transport, Fmn-binding Protein, Chain A"/>
    <property type="match status" value="1"/>
</dbReference>
<proteinExistence type="predicted"/>
<dbReference type="AlphaFoldDB" id="A0AAI8TW67"/>
<name>A0AAI8TW67_MYCME</name>
<evidence type="ECO:0008006" key="3">
    <source>
        <dbReference type="Google" id="ProtNLM"/>
    </source>
</evidence>
<organism evidence="1 2">
    <name type="scientific">Mycolicibacterium mageritense</name>
    <name type="common">Mycobacterium mageritense</name>
    <dbReference type="NCBI Taxonomy" id="53462"/>
    <lineage>
        <taxon>Bacteria</taxon>
        <taxon>Bacillati</taxon>
        <taxon>Actinomycetota</taxon>
        <taxon>Actinomycetes</taxon>
        <taxon>Mycobacteriales</taxon>
        <taxon>Mycobacteriaceae</taxon>
        <taxon>Mycolicibacterium</taxon>
    </lineage>
</organism>
<dbReference type="Proteomes" id="UP001241092">
    <property type="component" value="Chromosome"/>
</dbReference>
<dbReference type="NCBIfam" id="TIGR00026">
    <property type="entry name" value="hi_GC_TIGR00026"/>
    <property type="match status" value="1"/>
</dbReference>
<gene>
    <name evidence="1" type="ORF">hbim_04032</name>
</gene>